<dbReference type="InterPro" id="IPR011009">
    <property type="entry name" value="Kinase-like_dom_sf"/>
</dbReference>
<evidence type="ECO:0000256" key="24">
    <source>
        <dbReference type="ARBA" id="ARBA00023170"/>
    </source>
</evidence>
<dbReference type="FunFam" id="3.80.10.10:FF:000299">
    <property type="entry name" value="Piriformospora indica-insensitive protein 2"/>
    <property type="match status" value="2"/>
</dbReference>
<evidence type="ECO:0000256" key="30">
    <source>
        <dbReference type="SAM" id="Phobius"/>
    </source>
</evidence>
<keyword evidence="10" id="KW-0723">Serine/threonine-protein kinase</keyword>
<evidence type="ECO:0000256" key="25">
    <source>
        <dbReference type="ARBA" id="ARBA00023180"/>
    </source>
</evidence>
<evidence type="ECO:0000256" key="26">
    <source>
        <dbReference type="ARBA" id="ARBA00038043"/>
    </source>
</evidence>
<evidence type="ECO:0000256" key="11">
    <source>
        <dbReference type="ARBA" id="ARBA00022553"/>
    </source>
</evidence>
<keyword evidence="15 31" id="KW-0732">Signal</keyword>
<comment type="similarity">
    <text evidence="26">Belongs to the polygalacturonase-inhibiting protein family.</text>
</comment>
<gene>
    <name evidence="33" type="ORF">D0Y65_005858</name>
</gene>
<keyword evidence="23" id="KW-1015">Disulfide bond</keyword>
<dbReference type="Pfam" id="PF23598">
    <property type="entry name" value="LRR_14"/>
    <property type="match status" value="2"/>
</dbReference>
<comment type="caution">
    <text evidence="33">The sequence shown here is derived from an EMBL/GenBank/DDBJ whole genome shotgun (WGS) entry which is preliminary data.</text>
</comment>
<evidence type="ECO:0000256" key="7">
    <source>
        <dbReference type="ARBA" id="ARBA00022475"/>
    </source>
</evidence>
<proteinExistence type="inferred from homology"/>
<dbReference type="PANTHER" id="PTHR48053:SF126">
    <property type="entry name" value="MDIS1-INTERACTING RECEPTOR LIKE KINASE 2-LIKE ISOFORM X1"/>
    <property type="match status" value="1"/>
</dbReference>
<organism evidence="33 34">
    <name type="scientific">Glycine soja</name>
    <name type="common">Wild soybean</name>
    <dbReference type="NCBI Taxonomy" id="3848"/>
    <lineage>
        <taxon>Eukaryota</taxon>
        <taxon>Viridiplantae</taxon>
        <taxon>Streptophyta</taxon>
        <taxon>Embryophyta</taxon>
        <taxon>Tracheophyta</taxon>
        <taxon>Spermatophyta</taxon>
        <taxon>Magnoliopsida</taxon>
        <taxon>eudicotyledons</taxon>
        <taxon>Gunneridae</taxon>
        <taxon>Pentapetalae</taxon>
        <taxon>rosids</taxon>
        <taxon>fabids</taxon>
        <taxon>Fabales</taxon>
        <taxon>Fabaceae</taxon>
        <taxon>Papilionoideae</taxon>
        <taxon>50 kb inversion clade</taxon>
        <taxon>NPAAA clade</taxon>
        <taxon>indigoferoid/millettioid clade</taxon>
        <taxon>Phaseoleae</taxon>
        <taxon>Glycine</taxon>
        <taxon>Glycine subgen. Soja</taxon>
    </lineage>
</organism>
<dbReference type="InterPro" id="IPR055414">
    <property type="entry name" value="LRR_R13L4/SHOC2-like"/>
</dbReference>
<dbReference type="GO" id="GO:0004674">
    <property type="term" value="F:protein serine/threonine kinase activity"/>
    <property type="evidence" value="ECO:0007669"/>
    <property type="project" value="UniProtKB-KW"/>
</dbReference>
<evidence type="ECO:0000256" key="13">
    <source>
        <dbReference type="ARBA" id="ARBA00022679"/>
    </source>
</evidence>
<keyword evidence="8" id="KW-0134">Cell wall</keyword>
<evidence type="ECO:0000256" key="14">
    <source>
        <dbReference type="ARBA" id="ARBA00022692"/>
    </source>
</evidence>
<evidence type="ECO:0000256" key="9">
    <source>
        <dbReference type="ARBA" id="ARBA00022525"/>
    </source>
</evidence>
<dbReference type="PROSITE" id="PS51450">
    <property type="entry name" value="LRR"/>
    <property type="match status" value="1"/>
</dbReference>
<dbReference type="EC" id="2.7.11.1" evidence="6"/>
<feature type="domain" description="Protein kinase" evidence="32">
    <location>
        <begin position="774"/>
        <end position="1056"/>
    </location>
</feature>
<dbReference type="FunFam" id="3.30.200.20:FF:000309">
    <property type="entry name" value="Leucine-rich repeat receptor protein kinase MSP1"/>
    <property type="match status" value="1"/>
</dbReference>
<keyword evidence="16" id="KW-0677">Repeat</keyword>
<keyword evidence="14 30" id="KW-0812">Transmembrane</keyword>
<evidence type="ECO:0000256" key="6">
    <source>
        <dbReference type="ARBA" id="ARBA00012513"/>
    </source>
</evidence>
<dbReference type="Pfam" id="PF13855">
    <property type="entry name" value="LRR_8"/>
    <property type="match status" value="1"/>
</dbReference>
<evidence type="ECO:0000256" key="3">
    <source>
        <dbReference type="ARBA" id="ARBA00004236"/>
    </source>
</evidence>
<dbReference type="Gene3D" id="3.80.10.10">
    <property type="entry name" value="Ribonuclease Inhibitor"/>
    <property type="match status" value="4"/>
</dbReference>
<reference evidence="33 34" key="1">
    <citation type="submission" date="2018-09" db="EMBL/GenBank/DDBJ databases">
        <title>A high-quality reference genome of wild soybean provides a powerful tool to mine soybean genomes.</title>
        <authorList>
            <person name="Xie M."/>
            <person name="Chung C.Y.L."/>
            <person name="Li M.-W."/>
            <person name="Wong F.-L."/>
            <person name="Chan T.-F."/>
            <person name="Lam H.-M."/>
        </authorList>
    </citation>
    <scope>NUCLEOTIDE SEQUENCE [LARGE SCALE GENOMIC DNA]</scope>
    <source>
        <strain evidence="34">cv. W05</strain>
        <tissue evidence="33">Hypocotyl of etiolated seedlings</tissue>
    </source>
</reference>
<evidence type="ECO:0000259" key="32">
    <source>
        <dbReference type="PROSITE" id="PS50011"/>
    </source>
</evidence>
<dbReference type="Pfam" id="PF00560">
    <property type="entry name" value="LRR_1"/>
    <property type="match status" value="4"/>
</dbReference>
<keyword evidence="25" id="KW-0325">Glycoprotein</keyword>
<keyword evidence="22 30" id="KW-0472">Membrane</keyword>
<evidence type="ECO:0000256" key="23">
    <source>
        <dbReference type="ARBA" id="ARBA00023157"/>
    </source>
</evidence>
<dbReference type="Gramene" id="XM_028368372.1">
    <property type="protein sequence ID" value="XP_028224173.1"/>
    <property type="gene ID" value="LOC114405858"/>
</dbReference>
<evidence type="ECO:0000256" key="17">
    <source>
        <dbReference type="ARBA" id="ARBA00022741"/>
    </source>
</evidence>
<evidence type="ECO:0000256" key="20">
    <source>
        <dbReference type="ARBA" id="ARBA00022840"/>
    </source>
</evidence>
<dbReference type="InterPro" id="IPR017441">
    <property type="entry name" value="Protein_kinase_ATP_BS"/>
</dbReference>
<dbReference type="SUPFAM" id="SSF52058">
    <property type="entry name" value="L domain-like"/>
    <property type="match status" value="1"/>
</dbReference>
<evidence type="ECO:0000256" key="12">
    <source>
        <dbReference type="ARBA" id="ARBA00022614"/>
    </source>
</evidence>
<dbReference type="InterPro" id="IPR032675">
    <property type="entry name" value="LRR_dom_sf"/>
</dbReference>
<evidence type="ECO:0000313" key="33">
    <source>
        <dbReference type="EMBL" id="RZC18806.1"/>
    </source>
</evidence>
<keyword evidence="13" id="KW-0808">Transferase</keyword>
<dbReference type="SMART" id="SM00369">
    <property type="entry name" value="LRR_TYP"/>
    <property type="match status" value="14"/>
</dbReference>
<dbReference type="GO" id="GO:0005524">
    <property type="term" value="F:ATP binding"/>
    <property type="evidence" value="ECO:0007669"/>
    <property type="project" value="UniProtKB-UniRule"/>
</dbReference>
<dbReference type="Gene3D" id="1.10.510.10">
    <property type="entry name" value="Transferase(Phosphotransferase) domain 1"/>
    <property type="match status" value="1"/>
</dbReference>
<dbReference type="InterPro" id="IPR001611">
    <property type="entry name" value="Leu-rich_rpt"/>
</dbReference>
<dbReference type="SMART" id="SM00365">
    <property type="entry name" value="LRR_SD22"/>
    <property type="match status" value="10"/>
</dbReference>
<evidence type="ECO:0000256" key="27">
    <source>
        <dbReference type="ARBA" id="ARBA00047899"/>
    </source>
</evidence>
<dbReference type="FunFam" id="3.80.10.10:FF:000383">
    <property type="entry name" value="Leucine-rich repeat receptor protein kinase EMS1"/>
    <property type="match status" value="1"/>
</dbReference>
<keyword evidence="21 30" id="KW-1133">Transmembrane helix</keyword>
<feature type="transmembrane region" description="Helical" evidence="30">
    <location>
        <begin position="712"/>
        <end position="733"/>
    </location>
</feature>
<dbReference type="Pfam" id="PF00069">
    <property type="entry name" value="Pkinase"/>
    <property type="match status" value="1"/>
</dbReference>
<dbReference type="Proteomes" id="UP000289340">
    <property type="component" value="Chromosome 3"/>
</dbReference>
<comment type="catalytic activity">
    <reaction evidence="28">
        <text>L-seryl-[protein] + ATP = O-phospho-L-seryl-[protein] + ADP + H(+)</text>
        <dbReference type="Rhea" id="RHEA:17989"/>
        <dbReference type="Rhea" id="RHEA-COMP:9863"/>
        <dbReference type="Rhea" id="RHEA-COMP:11604"/>
        <dbReference type="ChEBI" id="CHEBI:15378"/>
        <dbReference type="ChEBI" id="CHEBI:29999"/>
        <dbReference type="ChEBI" id="CHEBI:30616"/>
        <dbReference type="ChEBI" id="CHEBI:83421"/>
        <dbReference type="ChEBI" id="CHEBI:456216"/>
        <dbReference type="EC" id="2.7.11.1"/>
    </reaction>
</comment>
<dbReference type="Gene3D" id="3.30.200.20">
    <property type="entry name" value="Phosphorylase Kinase, domain 1"/>
    <property type="match status" value="1"/>
</dbReference>
<dbReference type="PANTHER" id="PTHR48053">
    <property type="entry name" value="LEUCINE RICH REPEAT FAMILY PROTEIN, EXPRESSED"/>
    <property type="match status" value="1"/>
</dbReference>
<evidence type="ECO:0000256" key="29">
    <source>
        <dbReference type="PROSITE-ProRule" id="PRU10141"/>
    </source>
</evidence>
<dbReference type="SUPFAM" id="SSF56112">
    <property type="entry name" value="Protein kinase-like (PK-like)"/>
    <property type="match status" value="1"/>
</dbReference>
<dbReference type="GO" id="GO:0006952">
    <property type="term" value="P:defense response"/>
    <property type="evidence" value="ECO:0007669"/>
    <property type="project" value="UniProtKB-KW"/>
</dbReference>
<dbReference type="InterPro" id="IPR003591">
    <property type="entry name" value="Leu-rich_rpt_typical-subtyp"/>
</dbReference>
<keyword evidence="34" id="KW-1185">Reference proteome</keyword>
<dbReference type="EMBL" id="QZWG01000003">
    <property type="protein sequence ID" value="RZC18806.1"/>
    <property type="molecule type" value="Genomic_DNA"/>
</dbReference>
<sequence>MANCVCSLLIMVLYVMLLPSIIVTSIAPSSNYTSTNEEHQALLQSGWWYAYQNISDHCYWDGVFCNEAGSVTQIYPDYLNIPPLEELRRIQKLNVSAFPNLVYLDLNGMALTGTIPKEISTLTKLTYLVLSNNCLQGSIPVEIWNLTQLVELYLDNNSLTGSIPSTLGRLKNLVFLILDSNHIQGELMPKAFSNLTQLKHLDVSRNSLSGVIPSTLGELKNLEHLSLYSNKFEGLLPMEVGNLTQLKELYLSNNSLTGSIPSTLSQLENLTYLFLDSNHIEGRLMPKTLSNLTELKHLDVSWNSLRGVIPSTLGELKNLVKLYLQSNQFEGHLPIEVGNLTQLQELILSNNSLTGSISSSLGQLQNLTMLLLDSNHIEGKLMPKMFSNLTQLEQLDVSGNSLSGVIPCTLGQLNNLGHLSLHSNKFEGTIPSTLGQLKNLEHLSLHSNKLEGTIPSTLGQLGNLTNLSLSSNQITGPIPVEFGNLTSLKILSLSNNLLTGSIPPTMGRLKVMINLFLDSNQITGPIPIELWNSTGLILLNLSHNFLSGSIPSEIAQAYYLYDVDLSHNNFTILSPFLKCPYIQKVDLSYNLLNGSIPSQISCIHNLNLSHNFLKGEIPHISSEANSILDSLDLSYNNLTGKLHREFATLSYINLSYNSFDFSQDLESEFPDYCYFGEDSLISYHMPNFTSCYLTHINSVHQTNPRTKKGKPFMLIVLPIICFILVVLLSALYFRRCVFQTKFEGKSTKNGNLFSIWNYDGKIAFEDIIEATEDFHIKYCIGTGAYGSVYRAQLPSGKIVALKKLHQMESQNPSFNKSFHNEVKMLTQIRHRNIVKLHGFCLHNRCMFLVYQYMERGSLFYALNNDEEVQELNWSKRVNIIKGMAHALSYMHHYCTPPIVHRDVTSSNVLLNSQLEAFVSDFGTARLLDPDSSNQTLVAGTYGYIAPELAYTMNVTEKCDVYSFGVVTLETLMGRHPGELISSLSNSTAQNMLLKDILDARLPLPNFGKDTHDIMLAVTIALACLCLKPKFRPSMQQVVGQFSNFKLPLSLPFHEILIHQLMTPDMLSFIQV</sequence>
<feature type="signal peptide" evidence="31">
    <location>
        <begin position="1"/>
        <end position="23"/>
    </location>
</feature>
<evidence type="ECO:0000256" key="1">
    <source>
        <dbReference type="ARBA" id="ARBA00004170"/>
    </source>
</evidence>
<evidence type="ECO:0000256" key="18">
    <source>
        <dbReference type="ARBA" id="ARBA00022777"/>
    </source>
</evidence>
<evidence type="ECO:0000256" key="4">
    <source>
        <dbReference type="ARBA" id="ARBA00004479"/>
    </source>
</evidence>
<evidence type="ECO:0000256" key="21">
    <source>
        <dbReference type="ARBA" id="ARBA00022989"/>
    </source>
</evidence>
<evidence type="ECO:0000256" key="31">
    <source>
        <dbReference type="SAM" id="SignalP"/>
    </source>
</evidence>
<evidence type="ECO:0000256" key="15">
    <source>
        <dbReference type="ARBA" id="ARBA00022729"/>
    </source>
</evidence>
<dbReference type="SUPFAM" id="SSF52047">
    <property type="entry name" value="RNI-like"/>
    <property type="match status" value="1"/>
</dbReference>
<dbReference type="FunFam" id="1.10.510.10:FF:000445">
    <property type="entry name" value="MDIS1-interacting receptor like kinase 2"/>
    <property type="match status" value="1"/>
</dbReference>
<comment type="similarity">
    <text evidence="5">Belongs to the RLP family.</text>
</comment>
<dbReference type="InterPro" id="IPR051716">
    <property type="entry name" value="Plant_RL_S/T_kinase"/>
</dbReference>
<dbReference type="PROSITE" id="PS50011">
    <property type="entry name" value="PROTEIN_KINASE_DOM"/>
    <property type="match status" value="1"/>
</dbReference>
<evidence type="ECO:0000256" key="5">
    <source>
        <dbReference type="ARBA" id="ARBA00009592"/>
    </source>
</evidence>
<accession>A0A445L6C8</accession>
<keyword evidence="20 29" id="KW-0067">ATP-binding</keyword>
<evidence type="ECO:0000256" key="2">
    <source>
        <dbReference type="ARBA" id="ARBA00004191"/>
    </source>
</evidence>
<comment type="subcellular location">
    <subcellularLocation>
        <location evidence="3">Cell membrane</location>
    </subcellularLocation>
    <subcellularLocation>
        <location evidence="1">Membrane</location>
        <topology evidence="1">Peripheral membrane protein</topology>
    </subcellularLocation>
    <subcellularLocation>
        <location evidence="4">Membrane</location>
        <topology evidence="4">Single-pass type I membrane protein</topology>
    </subcellularLocation>
    <subcellularLocation>
        <location evidence="2">Secreted</location>
        <location evidence="2">Cell wall</location>
    </subcellularLocation>
</comment>
<evidence type="ECO:0000256" key="8">
    <source>
        <dbReference type="ARBA" id="ARBA00022512"/>
    </source>
</evidence>
<name>A0A445L6C8_GLYSO</name>
<keyword evidence="11" id="KW-0597">Phosphoprotein</keyword>
<dbReference type="FunFam" id="3.80.10.10:FF:000111">
    <property type="entry name" value="LRR receptor-like serine/threonine-protein kinase ERECTA"/>
    <property type="match status" value="1"/>
</dbReference>
<evidence type="ECO:0000256" key="10">
    <source>
        <dbReference type="ARBA" id="ARBA00022527"/>
    </source>
</evidence>
<dbReference type="InterPro" id="IPR000719">
    <property type="entry name" value="Prot_kinase_dom"/>
</dbReference>
<comment type="catalytic activity">
    <reaction evidence="27">
        <text>L-threonyl-[protein] + ATP = O-phospho-L-threonyl-[protein] + ADP + H(+)</text>
        <dbReference type="Rhea" id="RHEA:46608"/>
        <dbReference type="Rhea" id="RHEA-COMP:11060"/>
        <dbReference type="Rhea" id="RHEA-COMP:11605"/>
        <dbReference type="ChEBI" id="CHEBI:15378"/>
        <dbReference type="ChEBI" id="CHEBI:30013"/>
        <dbReference type="ChEBI" id="CHEBI:30616"/>
        <dbReference type="ChEBI" id="CHEBI:61977"/>
        <dbReference type="ChEBI" id="CHEBI:456216"/>
        <dbReference type="EC" id="2.7.11.1"/>
    </reaction>
</comment>
<dbReference type="PROSITE" id="PS00109">
    <property type="entry name" value="PROTEIN_KINASE_TYR"/>
    <property type="match status" value="1"/>
</dbReference>
<feature type="binding site" evidence="29">
    <location>
        <position position="802"/>
    </location>
    <ligand>
        <name>ATP</name>
        <dbReference type="ChEBI" id="CHEBI:30616"/>
    </ligand>
</feature>
<evidence type="ECO:0000256" key="16">
    <source>
        <dbReference type="ARBA" id="ARBA00022737"/>
    </source>
</evidence>
<dbReference type="InterPro" id="IPR008266">
    <property type="entry name" value="Tyr_kinase_AS"/>
</dbReference>
<evidence type="ECO:0000256" key="22">
    <source>
        <dbReference type="ARBA" id="ARBA00023136"/>
    </source>
</evidence>
<keyword evidence="24 33" id="KW-0675">Receptor</keyword>
<evidence type="ECO:0000256" key="28">
    <source>
        <dbReference type="ARBA" id="ARBA00048679"/>
    </source>
</evidence>
<keyword evidence="7" id="KW-1003">Cell membrane</keyword>
<evidence type="ECO:0000256" key="19">
    <source>
        <dbReference type="ARBA" id="ARBA00022821"/>
    </source>
</evidence>
<protein>
    <recommendedName>
        <fullName evidence="6">non-specific serine/threonine protein kinase</fullName>
        <ecNumber evidence="6">2.7.11.1</ecNumber>
    </recommendedName>
</protein>
<keyword evidence="9" id="KW-0964">Secreted</keyword>
<keyword evidence="12" id="KW-0433">Leucine-rich repeat</keyword>
<evidence type="ECO:0000313" key="34">
    <source>
        <dbReference type="Proteomes" id="UP000289340"/>
    </source>
</evidence>
<dbReference type="AlphaFoldDB" id="A0A445L6C8"/>
<keyword evidence="18 33" id="KW-0418">Kinase</keyword>
<keyword evidence="17 29" id="KW-0547">Nucleotide-binding</keyword>
<feature type="chain" id="PRO_5019143334" description="non-specific serine/threonine protein kinase" evidence="31">
    <location>
        <begin position="24"/>
        <end position="1071"/>
    </location>
</feature>
<dbReference type="FunFam" id="3.80.10.10:FF:000400">
    <property type="entry name" value="Nuclear pore complex protein NUP107"/>
    <property type="match status" value="1"/>
</dbReference>
<keyword evidence="19" id="KW-0611">Plant defense</keyword>
<dbReference type="GO" id="GO:0005886">
    <property type="term" value="C:plasma membrane"/>
    <property type="evidence" value="ECO:0007669"/>
    <property type="project" value="UniProtKB-SubCell"/>
</dbReference>
<dbReference type="PROSITE" id="PS00107">
    <property type="entry name" value="PROTEIN_KINASE_ATP"/>
    <property type="match status" value="1"/>
</dbReference>